<dbReference type="PROSITE" id="PS51257">
    <property type="entry name" value="PROKAR_LIPOPROTEIN"/>
    <property type="match status" value="1"/>
</dbReference>
<organism evidence="1 2">
    <name type="scientific">Leptospira interrogans serovar Pyrogenes str. 200701872</name>
    <dbReference type="NCBI Taxonomy" id="1193029"/>
    <lineage>
        <taxon>Bacteria</taxon>
        <taxon>Pseudomonadati</taxon>
        <taxon>Spirochaetota</taxon>
        <taxon>Spirochaetia</taxon>
        <taxon>Leptospirales</taxon>
        <taxon>Leptospiraceae</taxon>
        <taxon>Leptospira</taxon>
    </lineage>
</organism>
<dbReference type="AlphaFoldDB" id="M7A5Z7"/>
<accession>M7A5Z7</accession>
<dbReference type="EMBL" id="AKWN02000036">
    <property type="protein sequence ID" value="EMP09420.1"/>
    <property type="molecule type" value="Genomic_DNA"/>
</dbReference>
<protein>
    <recommendedName>
        <fullName evidence="3">Lipoprotein</fullName>
    </recommendedName>
</protein>
<comment type="caution">
    <text evidence="1">The sequence shown here is derived from an EMBL/GenBank/DDBJ whole genome shotgun (WGS) entry which is preliminary data.</text>
</comment>
<proteinExistence type="predicted"/>
<evidence type="ECO:0008006" key="3">
    <source>
        <dbReference type="Google" id="ProtNLM"/>
    </source>
</evidence>
<reference evidence="1 2" key="1">
    <citation type="submission" date="2013-01" db="EMBL/GenBank/DDBJ databases">
        <authorList>
            <person name="Harkins D.M."/>
            <person name="Durkin A.S."/>
            <person name="Brinkac L.M."/>
            <person name="Haft D.H."/>
            <person name="Selengut J.D."/>
            <person name="Sanka R."/>
            <person name="DePew J."/>
            <person name="Purushe J."/>
            <person name="Picardeau M."/>
            <person name="Werts C."/>
            <person name="Goarant C."/>
            <person name="Vinetz J.M."/>
            <person name="Sutton G.G."/>
            <person name="Nierman W.C."/>
            <person name="Fouts D.E."/>
        </authorList>
    </citation>
    <scope>NUCLEOTIDE SEQUENCE [LARGE SCALE GENOMIC DNA]</scope>
    <source>
        <strain evidence="1 2">200701872</strain>
    </source>
</reference>
<evidence type="ECO:0000313" key="1">
    <source>
        <dbReference type="EMBL" id="EMP09420.1"/>
    </source>
</evidence>
<gene>
    <name evidence="1" type="ORF">LEP1GSC124_1312</name>
</gene>
<dbReference type="Proteomes" id="UP000012117">
    <property type="component" value="Unassembled WGS sequence"/>
</dbReference>
<name>M7A5Z7_LEPIR</name>
<evidence type="ECO:0000313" key="2">
    <source>
        <dbReference type="Proteomes" id="UP000012117"/>
    </source>
</evidence>
<dbReference type="BioCyc" id="LINT1193029:G11R4-1411-MONOMER"/>
<sequence>MKYNLIRILFFLSILILIILSCKKEHTLHPDTQVIQIPALGLGLDYKGWYFSSNETLLDQTEKSISNPEVKKALEVVEINFFYLNILKVVHKPNHLIRTLIIRLKIFLNNQGKLPWMIMLPQ</sequence>